<proteinExistence type="predicted"/>
<accession>A0A0A9DWD2</accession>
<sequence>MLKAQLVDRFRNMKMLKQIIVEQAPDTTLSLRCSSLWMES</sequence>
<name>A0A0A9DWD2_ARUDO</name>
<dbReference type="AlphaFoldDB" id="A0A0A9DWD2"/>
<reference evidence="1" key="1">
    <citation type="submission" date="2014-09" db="EMBL/GenBank/DDBJ databases">
        <authorList>
            <person name="Magalhaes I.L.F."/>
            <person name="Oliveira U."/>
            <person name="Santos F.R."/>
            <person name="Vidigal T.H.D.A."/>
            <person name="Brescovit A.D."/>
            <person name="Santos A.J."/>
        </authorList>
    </citation>
    <scope>NUCLEOTIDE SEQUENCE</scope>
    <source>
        <tissue evidence="1">Shoot tissue taken approximately 20 cm above the soil surface</tissue>
    </source>
</reference>
<dbReference type="EMBL" id="GBRH01205809">
    <property type="protein sequence ID" value="JAD92086.1"/>
    <property type="molecule type" value="Transcribed_RNA"/>
</dbReference>
<reference evidence="1" key="2">
    <citation type="journal article" date="2015" name="Data Brief">
        <title>Shoot transcriptome of the giant reed, Arundo donax.</title>
        <authorList>
            <person name="Barrero R.A."/>
            <person name="Guerrero F.D."/>
            <person name="Moolhuijzen P."/>
            <person name="Goolsby J.A."/>
            <person name="Tidwell J."/>
            <person name="Bellgard S.E."/>
            <person name="Bellgard M.I."/>
        </authorList>
    </citation>
    <scope>NUCLEOTIDE SEQUENCE</scope>
    <source>
        <tissue evidence="1">Shoot tissue taken approximately 20 cm above the soil surface</tissue>
    </source>
</reference>
<protein>
    <submittedName>
        <fullName evidence="1">Uncharacterized protein</fullName>
    </submittedName>
</protein>
<organism evidence="1">
    <name type="scientific">Arundo donax</name>
    <name type="common">Giant reed</name>
    <name type="synonym">Donax arundinaceus</name>
    <dbReference type="NCBI Taxonomy" id="35708"/>
    <lineage>
        <taxon>Eukaryota</taxon>
        <taxon>Viridiplantae</taxon>
        <taxon>Streptophyta</taxon>
        <taxon>Embryophyta</taxon>
        <taxon>Tracheophyta</taxon>
        <taxon>Spermatophyta</taxon>
        <taxon>Magnoliopsida</taxon>
        <taxon>Liliopsida</taxon>
        <taxon>Poales</taxon>
        <taxon>Poaceae</taxon>
        <taxon>PACMAD clade</taxon>
        <taxon>Arundinoideae</taxon>
        <taxon>Arundineae</taxon>
        <taxon>Arundo</taxon>
    </lineage>
</organism>
<evidence type="ECO:0000313" key="1">
    <source>
        <dbReference type="EMBL" id="JAD92086.1"/>
    </source>
</evidence>